<organism evidence="3 4">
    <name type="scientific">Thiohalorhabdus methylotrophus</name>
    <dbReference type="NCBI Taxonomy" id="3242694"/>
    <lineage>
        <taxon>Bacteria</taxon>
        <taxon>Pseudomonadati</taxon>
        <taxon>Pseudomonadota</taxon>
        <taxon>Gammaproteobacteria</taxon>
        <taxon>Thiohalorhabdales</taxon>
        <taxon>Thiohalorhabdaceae</taxon>
        <taxon>Thiohalorhabdus</taxon>
    </lineage>
</organism>
<feature type="domain" description="Ice-binding protein C-terminal" evidence="2">
    <location>
        <begin position="262"/>
        <end position="284"/>
    </location>
</feature>
<sequence length="289" mass="29959">MNPSIKKHLTLAGLLVGSVGICSSPAQADLFGVSLNGYTASNPGPSSLYSVDPSTGDGDLVGNLGYAVNSIAMDPTTGTMYGSTTSWSGEFNGLLEIDPATGAATEVGSFNGEFDSILGLTFNSTGELWGWHDPNEDDPVRINKTTGEATTVGNSDINTGGQVMAFDNSDNLTLVQNEELYEIDQTTGAAVLQESLSFDPGSGGADFDPDTGLLWAPEGDSSGQIMDSMIRVTDLGADDFSDMDTDISYLHALTFGETDGVPVPAPATLALMGAGLAGLSFSRRNKTTK</sequence>
<dbReference type="NCBIfam" id="TIGR02595">
    <property type="entry name" value="PEP_CTERM"/>
    <property type="match status" value="1"/>
</dbReference>
<evidence type="ECO:0000313" key="3">
    <source>
        <dbReference type="EMBL" id="MFA9462447.1"/>
    </source>
</evidence>
<comment type="caution">
    <text evidence="3">The sequence shown here is derived from an EMBL/GenBank/DDBJ whole genome shotgun (WGS) entry which is preliminary data.</text>
</comment>
<dbReference type="InterPro" id="IPR011041">
    <property type="entry name" value="Quinoprot_gluc/sorb_DH_b-prop"/>
</dbReference>
<dbReference type="Pfam" id="PF07589">
    <property type="entry name" value="PEP-CTERM"/>
    <property type="match status" value="1"/>
</dbReference>
<dbReference type="SUPFAM" id="SSF50952">
    <property type="entry name" value="Soluble quinoprotein glucose dehydrogenase"/>
    <property type="match status" value="1"/>
</dbReference>
<feature type="chain" id="PRO_5045336248" evidence="1">
    <location>
        <begin position="29"/>
        <end position="289"/>
    </location>
</feature>
<accession>A0ABV4TYP8</accession>
<name>A0ABV4TYP8_9GAMM</name>
<protein>
    <submittedName>
        <fullName evidence="3">PEP-CTERM sorting domain-containing protein</fullName>
    </submittedName>
</protein>
<evidence type="ECO:0000259" key="2">
    <source>
        <dbReference type="Pfam" id="PF07589"/>
    </source>
</evidence>
<dbReference type="InterPro" id="IPR013424">
    <property type="entry name" value="Ice-binding_C"/>
</dbReference>
<reference evidence="3 4" key="1">
    <citation type="submission" date="2024-08" db="EMBL/GenBank/DDBJ databases">
        <title>Whole-genome sequencing of halo(alkali)philic microorganisms from hypersaline lakes.</title>
        <authorList>
            <person name="Sorokin D.Y."/>
            <person name="Merkel A.Y."/>
            <person name="Messina E."/>
            <person name="Yakimov M."/>
        </authorList>
    </citation>
    <scope>NUCLEOTIDE SEQUENCE [LARGE SCALE GENOMIC DNA]</scope>
    <source>
        <strain evidence="3 4">Cl-TMA</strain>
    </source>
</reference>
<keyword evidence="4" id="KW-1185">Reference proteome</keyword>
<dbReference type="EMBL" id="JBGUAW010000014">
    <property type="protein sequence ID" value="MFA9462447.1"/>
    <property type="molecule type" value="Genomic_DNA"/>
</dbReference>
<gene>
    <name evidence="3" type="ORF">ACERLL_16685</name>
</gene>
<keyword evidence="1" id="KW-0732">Signal</keyword>
<feature type="signal peptide" evidence="1">
    <location>
        <begin position="1"/>
        <end position="28"/>
    </location>
</feature>
<dbReference type="Proteomes" id="UP001575181">
    <property type="component" value="Unassembled WGS sequence"/>
</dbReference>
<proteinExistence type="predicted"/>
<evidence type="ECO:0000256" key="1">
    <source>
        <dbReference type="SAM" id="SignalP"/>
    </source>
</evidence>
<evidence type="ECO:0000313" key="4">
    <source>
        <dbReference type="Proteomes" id="UP001575181"/>
    </source>
</evidence>